<gene>
    <name evidence="1" type="ORF">RGQ29_022986</name>
</gene>
<dbReference type="PANTHER" id="PTHR33240">
    <property type="entry name" value="OS08G0508500 PROTEIN"/>
    <property type="match status" value="1"/>
</dbReference>
<name>A0AAN7F565_QUERU</name>
<reference evidence="1 2" key="1">
    <citation type="journal article" date="2023" name="G3 (Bethesda)">
        <title>A haplotype-resolved chromosome-scale genome for Quercus rubra L. provides insights into the genetics of adaptive traits for red oak species.</title>
        <authorList>
            <person name="Kapoor B."/>
            <person name="Jenkins J."/>
            <person name="Schmutz J."/>
            <person name="Zhebentyayeva T."/>
            <person name="Kuelheim C."/>
            <person name="Coggeshall M."/>
            <person name="Heim C."/>
            <person name="Lasky J.R."/>
            <person name="Leites L."/>
            <person name="Islam-Faridi N."/>
            <person name="Romero-Severson J."/>
            <person name="DeLeo V.L."/>
            <person name="Lucas S.M."/>
            <person name="Lazic D."/>
            <person name="Gailing O."/>
            <person name="Carlson J."/>
            <person name="Staton M."/>
        </authorList>
    </citation>
    <scope>NUCLEOTIDE SEQUENCE [LARGE SCALE GENOMIC DNA]</scope>
    <source>
        <strain evidence="1">Pseudo-F2</strain>
    </source>
</reference>
<dbReference type="PANTHER" id="PTHR33240:SF8">
    <property type="entry name" value="OS03G0439900 PROTEIN"/>
    <property type="match status" value="1"/>
</dbReference>
<comment type="caution">
    <text evidence="1">The sequence shown here is derived from an EMBL/GenBank/DDBJ whole genome shotgun (WGS) entry which is preliminary data.</text>
</comment>
<sequence length="134" mass="14975">MGYDVRRVMVDQGSCAEIMYPDLYRGLNLKSKDLTVYDSPLVSFDGKVVIPKGQIRLPIQAGSETVEVDFIVVDAYSPYTAIVARPWLHTLRAISLTLHQKVKYPLRGRIEELVGSQSVARQCLVSTISHRPTA</sequence>
<proteinExistence type="predicted"/>
<organism evidence="1 2">
    <name type="scientific">Quercus rubra</name>
    <name type="common">Northern red oak</name>
    <name type="synonym">Quercus borealis</name>
    <dbReference type="NCBI Taxonomy" id="3512"/>
    <lineage>
        <taxon>Eukaryota</taxon>
        <taxon>Viridiplantae</taxon>
        <taxon>Streptophyta</taxon>
        <taxon>Embryophyta</taxon>
        <taxon>Tracheophyta</taxon>
        <taxon>Spermatophyta</taxon>
        <taxon>Magnoliopsida</taxon>
        <taxon>eudicotyledons</taxon>
        <taxon>Gunneridae</taxon>
        <taxon>Pentapetalae</taxon>
        <taxon>rosids</taxon>
        <taxon>fabids</taxon>
        <taxon>Fagales</taxon>
        <taxon>Fagaceae</taxon>
        <taxon>Quercus</taxon>
    </lineage>
</organism>
<keyword evidence="2" id="KW-1185">Reference proteome</keyword>
<dbReference type="EMBL" id="JAXUIC010000006">
    <property type="protein sequence ID" value="KAK4585554.1"/>
    <property type="molecule type" value="Genomic_DNA"/>
</dbReference>
<protein>
    <submittedName>
        <fullName evidence="1">Uncharacterized protein</fullName>
    </submittedName>
</protein>
<evidence type="ECO:0000313" key="2">
    <source>
        <dbReference type="Proteomes" id="UP001324115"/>
    </source>
</evidence>
<dbReference type="InterPro" id="IPR021109">
    <property type="entry name" value="Peptidase_aspartic_dom_sf"/>
</dbReference>
<dbReference type="Proteomes" id="UP001324115">
    <property type="component" value="Unassembled WGS sequence"/>
</dbReference>
<accession>A0AAN7F565</accession>
<dbReference type="AlphaFoldDB" id="A0AAN7F565"/>
<dbReference type="CDD" id="cd00303">
    <property type="entry name" value="retropepsin_like"/>
    <property type="match status" value="1"/>
</dbReference>
<dbReference type="Gene3D" id="2.40.70.10">
    <property type="entry name" value="Acid Proteases"/>
    <property type="match status" value="1"/>
</dbReference>
<evidence type="ECO:0000313" key="1">
    <source>
        <dbReference type="EMBL" id="KAK4585554.1"/>
    </source>
</evidence>